<evidence type="ECO:0000259" key="5">
    <source>
        <dbReference type="PROSITE" id="PS50949"/>
    </source>
</evidence>
<dbReference type="PANTHER" id="PTHR43537:SF5">
    <property type="entry name" value="UXU OPERON TRANSCRIPTIONAL REGULATOR"/>
    <property type="match status" value="1"/>
</dbReference>
<dbReference type="InterPro" id="IPR036390">
    <property type="entry name" value="WH_DNA-bd_sf"/>
</dbReference>
<dbReference type="Gene3D" id="1.10.10.10">
    <property type="entry name" value="Winged helix-like DNA-binding domain superfamily/Winged helix DNA-binding domain"/>
    <property type="match status" value="1"/>
</dbReference>
<evidence type="ECO:0000256" key="1">
    <source>
        <dbReference type="ARBA" id="ARBA00023015"/>
    </source>
</evidence>
<dbReference type="GO" id="GO:0003700">
    <property type="term" value="F:DNA-binding transcription factor activity"/>
    <property type="evidence" value="ECO:0007669"/>
    <property type="project" value="InterPro"/>
</dbReference>
<dbReference type="RefSeq" id="WP_092367568.1">
    <property type="nucleotide sequence ID" value="NZ_DAINWJ010000028.1"/>
</dbReference>
<evidence type="ECO:0000256" key="3">
    <source>
        <dbReference type="ARBA" id="ARBA00023163"/>
    </source>
</evidence>
<evidence type="ECO:0000313" key="6">
    <source>
        <dbReference type="EMBL" id="SET99777.1"/>
    </source>
</evidence>
<dbReference type="STRING" id="460384.SAMN05216313_12340"/>
<dbReference type="SUPFAM" id="SSF46785">
    <property type="entry name" value="Winged helix' DNA-binding domain"/>
    <property type="match status" value="1"/>
</dbReference>
<dbReference type="GeneID" id="93279301"/>
<feature type="coiled-coil region" evidence="4">
    <location>
        <begin position="112"/>
        <end position="142"/>
    </location>
</feature>
<evidence type="ECO:0000256" key="4">
    <source>
        <dbReference type="SAM" id="Coils"/>
    </source>
</evidence>
<dbReference type="SMART" id="SM00895">
    <property type="entry name" value="FCD"/>
    <property type="match status" value="1"/>
</dbReference>
<dbReference type="InterPro" id="IPR000524">
    <property type="entry name" value="Tscrpt_reg_HTH_GntR"/>
</dbReference>
<protein>
    <submittedName>
        <fullName evidence="6">DNA-binding transcriptional regulator, FadR family</fullName>
    </submittedName>
</protein>
<dbReference type="Pfam" id="PF07729">
    <property type="entry name" value="FCD"/>
    <property type="match status" value="1"/>
</dbReference>
<organism evidence="6 7">
    <name type="scientific">Enterocloster lavalensis</name>
    <dbReference type="NCBI Taxonomy" id="460384"/>
    <lineage>
        <taxon>Bacteria</taxon>
        <taxon>Bacillati</taxon>
        <taxon>Bacillota</taxon>
        <taxon>Clostridia</taxon>
        <taxon>Lachnospirales</taxon>
        <taxon>Lachnospiraceae</taxon>
        <taxon>Enterocloster</taxon>
    </lineage>
</organism>
<dbReference type="InterPro" id="IPR036388">
    <property type="entry name" value="WH-like_DNA-bd_sf"/>
</dbReference>
<dbReference type="SUPFAM" id="SSF48008">
    <property type="entry name" value="GntR ligand-binding domain-like"/>
    <property type="match status" value="1"/>
</dbReference>
<dbReference type="CDD" id="cd07377">
    <property type="entry name" value="WHTH_GntR"/>
    <property type="match status" value="1"/>
</dbReference>
<name>A0A1I0IS16_9FIRM</name>
<reference evidence="7" key="1">
    <citation type="submission" date="2016-10" db="EMBL/GenBank/DDBJ databases">
        <authorList>
            <person name="Varghese N."/>
            <person name="Submissions S."/>
        </authorList>
    </citation>
    <scope>NUCLEOTIDE SEQUENCE [LARGE SCALE GENOMIC DNA]</scope>
    <source>
        <strain evidence="7">NLAE-zl-G277</strain>
    </source>
</reference>
<dbReference type="InterPro" id="IPR011711">
    <property type="entry name" value="GntR_C"/>
</dbReference>
<keyword evidence="2 6" id="KW-0238">DNA-binding</keyword>
<sequence>MEKQTLGEITAQKLVRMIQEKGYVPGDKLPTEMELSEVLGVGRNTVREALRILMSRNIVTVRQGSGTFVSEKNGIPDDPLGFTMMEDTGKLTRDLLQVRVILEPPIAALAAQNATEEDLARLEQILDEVEALVRERKDYAEKDSQFHAQIAACSHNTVMSNLVPVITDGVRVFASAVRETEYDQTLVSHRAIFEAIRDKKAVEAQQAMYFHLMYNQNRYLMEQNS</sequence>
<dbReference type="EMBL" id="FOIM01000023">
    <property type="protein sequence ID" value="SET99777.1"/>
    <property type="molecule type" value="Genomic_DNA"/>
</dbReference>
<keyword evidence="4" id="KW-0175">Coiled coil</keyword>
<dbReference type="AlphaFoldDB" id="A0A1I0IS16"/>
<dbReference type="SMART" id="SM00345">
    <property type="entry name" value="HTH_GNTR"/>
    <property type="match status" value="1"/>
</dbReference>
<dbReference type="PROSITE" id="PS50949">
    <property type="entry name" value="HTH_GNTR"/>
    <property type="match status" value="1"/>
</dbReference>
<proteinExistence type="predicted"/>
<feature type="domain" description="HTH gntR-type" evidence="5">
    <location>
        <begin position="4"/>
        <end position="72"/>
    </location>
</feature>
<keyword evidence="7" id="KW-1185">Reference proteome</keyword>
<keyword evidence="1" id="KW-0805">Transcription regulation</keyword>
<dbReference type="InterPro" id="IPR008920">
    <property type="entry name" value="TF_FadR/GntR_C"/>
</dbReference>
<evidence type="ECO:0000313" key="7">
    <source>
        <dbReference type="Proteomes" id="UP000198508"/>
    </source>
</evidence>
<dbReference type="Gene3D" id="1.20.120.530">
    <property type="entry name" value="GntR ligand-binding domain-like"/>
    <property type="match status" value="1"/>
</dbReference>
<dbReference type="Pfam" id="PF00392">
    <property type="entry name" value="GntR"/>
    <property type="match status" value="1"/>
</dbReference>
<dbReference type="Proteomes" id="UP000198508">
    <property type="component" value="Unassembled WGS sequence"/>
</dbReference>
<dbReference type="PANTHER" id="PTHR43537">
    <property type="entry name" value="TRANSCRIPTIONAL REGULATOR, GNTR FAMILY"/>
    <property type="match status" value="1"/>
</dbReference>
<dbReference type="PRINTS" id="PR00035">
    <property type="entry name" value="HTHGNTR"/>
</dbReference>
<evidence type="ECO:0000256" key="2">
    <source>
        <dbReference type="ARBA" id="ARBA00023125"/>
    </source>
</evidence>
<gene>
    <name evidence="6" type="ORF">SAMN05216313_12340</name>
</gene>
<dbReference type="GO" id="GO:0003677">
    <property type="term" value="F:DNA binding"/>
    <property type="evidence" value="ECO:0007669"/>
    <property type="project" value="UniProtKB-KW"/>
</dbReference>
<keyword evidence="3" id="KW-0804">Transcription</keyword>
<accession>A0A1I0IS16</accession>